<dbReference type="EMBL" id="CAACVJ010000556">
    <property type="protein sequence ID" value="VEP17401.1"/>
    <property type="molecule type" value="Genomic_DNA"/>
</dbReference>
<dbReference type="InterPro" id="IPR036907">
    <property type="entry name" value="5'-Nucleotdase_C_sf"/>
</dbReference>
<dbReference type="Pfam" id="PF02872">
    <property type="entry name" value="5_nucleotid_C"/>
    <property type="match status" value="1"/>
</dbReference>
<dbReference type="InterPro" id="IPR052956">
    <property type="entry name" value="Mesenchyme-surface_protein"/>
</dbReference>
<dbReference type="InterPro" id="IPR015943">
    <property type="entry name" value="WD40/YVTN_repeat-like_dom_sf"/>
</dbReference>
<gene>
    <name evidence="6" type="ORF">H1P_60057</name>
</gene>
<dbReference type="InterPro" id="IPR008334">
    <property type="entry name" value="5'-Nucleotdase_C"/>
</dbReference>
<evidence type="ECO:0000259" key="4">
    <source>
        <dbReference type="Pfam" id="PF18885"/>
    </source>
</evidence>
<dbReference type="Pfam" id="PF18885">
    <property type="entry name" value="DUF5648"/>
    <property type="match status" value="1"/>
</dbReference>
<dbReference type="SUPFAM" id="SSF51004">
    <property type="entry name" value="C-terminal (heme d1) domain of cytochrome cd1-nitrite reductase"/>
    <property type="match status" value="1"/>
</dbReference>
<feature type="region of interest" description="Disordered" evidence="1">
    <location>
        <begin position="498"/>
        <end position="517"/>
    </location>
</feature>
<feature type="domain" description="Choice-of-anchor I" evidence="5">
    <location>
        <begin position="39"/>
        <end position="257"/>
    </location>
</feature>
<dbReference type="PANTHER" id="PTHR46928">
    <property type="entry name" value="MESENCHYME-SPECIFIC CELL SURFACE GLYCOPROTEIN"/>
    <property type="match status" value="1"/>
</dbReference>
<dbReference type="GO" id="GO:0009166">
    <property type="term" value="P:nucleotide catabolic process"/>
    <property type="evidence" value="ECO:0007669"/>
    <property type="project" value="InterPro"/>
</dbReference>
<evidence type="ECO:0000313" key="7">
    <source>
        <dbReference type="Proteomes" id="UP000320055"/>
    </source>
</evidence>
<dbReference type="Proteomes" id="UP000320055">
    <property type="component" value="Unassembled WGS sequence"/>
</dbReference>
<dbReference type="SUPFAM" id="SSF63825">
    <property type="entry name" value="YWTD domain"/>
    <property type="match status" value="1"/>
</dbReference>
<keyword evidence="7" id="KW-1185">Reference proteome</keyword>
<dbReference type="InterPro" id="IPR029052">
    <property type="entry name" value="Metallo-depent_PP-like"/>
</dbReference>
<feature type="domain" description="5'-Nucleotidase C-terminal" evidence="2">
    <location>
        <begin position="1291"/>
        <end position="1488"/>
    </location>
</feature>
<dbReference type="PROSITE" id="PS00786">
    <property type="entry name" value="5_NUCLEOTIDASE_2"/>
    <property type="match status" value="1"/>
</dbReference>
<evidence type="ECO:0000259" key="5">
    <source>
        <dbReference type="Pfam" id="PF22494"/>
    </source>
</evidence>
<dbReference type="SUPFAM" id="SSF55816">
    <property type="entry name" value="5'-nucleotidase (syn. UDP-sugar hydrolase), C-terminal domain"/>
    <property type="match status" value="1"/>
</dbReference>
<name>A0A563W148_9CYAN</name>
<dbReference type="InterPro" id="IPR011048">
    <property type="entry name" value="Haem_d1_sf"/>
</dbReference>
<dbReference type="InterPro" id="IPR055188">
    <property type="entry name" value="Choice_anch_I"/>
</dbReference>
<evidence type="ECO:0000259" key="2">
    <source>
        <dbReference type="Pfam" id="PF02872"/>
    </source>
</evidence>
<evidence type="ECO:0000259" key="3">
    <source>
        <dbReference type="Pfam" id="PF13449"/>
    </source>
</evidence>
<dbReference type="GO" id="GO:0016788">
    <property type="term" value="F:hydrolase activity, acting on ester bonds"/>
    <property type="evidence" value="ECO:0007669"/>
    <property type="project" value="InterPro"/>
</dbReference>
<evidence type="ECO:0000313" key="6">
    <source>
        <dbReference type="EMBL" id="VEP17401.1"/>
    </source>
</evidence>
<dbReference type="InterPro" id="IPR043708">
    <property type="entry name" value="DUF5648"/>
</dbReference>
<organism evidence="6 7">
    <name type="scientific">Hyella patelloides LEGE 07179</name>
    <dbReference type="NCBI Taxonomy" id="945734"/>
    <lineage>
        <taxon>Bacteria</taxon>
        <taxon>Bacillati</taxon>
        <taxon>Cyanobacteriota</taxon>
        <taxon>Cyanophyceae</taxon>
        <taxon>Pleurocapsales</taxon>
        <taxon>Hyellaceae</taxon>
        <taxon>Hyella</taxon>
    </lineage>
</organism>
<dbReference type="SUPFAM" id="SSF56300">
    <property type="entry name" value="Metallo-dependent phosphatases"/>
    <property type="match status" value="1"/>
</dbReference>
<dbReference type="PRINTS" id="PR01607">
    <property type="entry name" value="APYRASEFAMLY"/>
</dbReference>
<protein>
    <submittedName>
        <fullName evidence="6">Alkaline phosphatase</fullName>
    </submittedName>
</protein>
<dbReference type="GO" id="GO:0000166">
    <property type="term" value="F:nucleotide binding"/>
    <property type="evidence" value="ECO:0007669"/>
    <property type="project" value="InterPro"/>
</dbReference>
<dbReference type="InterPro" id="IPR027372">
    <property type="entry name" value="Phytase-like_dom"/>
</dbReference>
<accession>A0A563W148</accession>
<dbReference type="RefSeq" id="WP_144863423.1">
    <property type="nucleotide sequence ID" value="NZ_LR213770.1"/>
</dbReference>
<dbReference type="GO" id="GO:0046872">
    <property type="term" value="F:metal ion binding"/>
    <property type="evidence" value="ECO:0007669"/>
    <property type="project" value="InterPro"/>
</dbReference>
<dbReference type="InterPro" id="IPR006146">
    <property type="entry name" value="5'-Nucleotdase_CS"/>
</dbReference>
<evidence type="ECO:0000256" key="1">
    <source>
        <dbReference type="SAM" id="MobiDB-lite"/>
    </source>
</evidence>
<dbReference type="Gene3D" id="2.130.10.10">
    <property type="entry name" value="YVTN repeat-like/Quinoprotein amine dehydrogenase"/>
    <property type="match status" value="1"/>
</dbReference>
<feature type="region of interest" description="Disordered" evidence="1">
    <location>
        <begin position="308"/>
        <end position="335"/>
    </location>
</feature>
<dbReference type="Pfam" id="PF22494">
    <property type="entry name" value="choice_anch_I"/>
    <property type="match status" value="2"/>
</dbReference>
<feature type="compositionally biased region" description="Acidic residues" evidence="1">
    <location>
        <begin position="498"/>
        <end position="511"/>
    </location>
</feature>
<feature type="domain" description="Choice-of-anchor I" evidence="5">
    <location>
        <begin position="682"/>
        <end position="931"/>
    </location>
</feature>
<dbReference type="OrthoDB" id="9768561at2"/>
<sequence length="1721" mass="183484">MSQDVNQNTEVLNQLELPEELPSILNQLGRYQAETTEEDAEGAAEISAFDPESNRLFVVNAVENAIDILDLSDLSNPTLVSSIDLNPVGAGGNSVAVRNGVVAVAVASDPVQEPGTVAFYNTEGTLLNQVTVGALPDMLTFTPDGTKILVANEGEPGEENDPEGSVSIIDISGGVADATVTTAGFTAFNGQEETLRSRGVRIFAGRTFAQDAEPEYITISEDSTTAYVTLQENNAVAVVDLEAGQVTEIQPLGTKNYLPGTPELTNYTWDLSGEVLGTTPAGQEILLGGMSGLYYEGTTEEGLLQFIATPDRGPNGEPTDVDGDGDNERPFPLPDYQPRLVRFTLNRESGEIAITDRIELFQEDGTTPLTGLPNLQAGEPGSAYTDEVPVDLEGNLLENDPFGADLESIAVAADGTYWLSDEYRPSIYHFNADGTLIDRFVPQGTAAAVGAEPGTFGTETLPAVYAQRRANRGFEGMAYDEAGNSLYAFIQSPIDNPDIDSADAAENEDISSDQSSRDSQILRILQVNPETGEPTAEYVYFLEGSAGVDKIGDAVHIEGNRIYVIERDSGTDASSKKLIYEIDLSNATNILGTELSTATDAENALEGKTADELAEMGINAVTKTKILNLPSIGYVAGDKAEGLALLDDGSLAVINDNDFGLLDEEIPVDGSVPFNPDPVPTVLGLIDFDPTTLDASDADEGINLQNYPIYGLLQPDAIASYQVSGETYYITANEGDAREEDVRLAEVTLDPNAFPNAAELQADNVLGRLNISSIDGDTDGDGDYDRIFTYGGRSFSIFDSRGNLVYDSGDDFATITSQFFPDLFNSQGTTDSFDNRSDDKGAEPEGVVIGEIGGKNYAFIGLERISGAMIYDVSDPTNPEFVTYQNATDEAGNAIDIGPEGLTFIAAEDSPNGEPTLVVTNEISNTTTTFNVDVPEETFTLQLLHAADQEAGLDALEDAPNFSAVLNALRDDYENTLVLSSGDAYIPSPFFSASESVYGSAGRGDILIQNELGFQAIALGNHEFDFGTGTLAGLISPDEETNYPGTNFPYLSANLDFTTDENLAPLVTADGQEASTIPNTVAGNTIVTVNEEQIGVVGATTPTLGSISSPGDLGIAPIEFDSTDAEDIAALAAEIQSSVDSLLESNPELNKVVLLAHMQQISIEEQLAEQLSNVDIIVAGGSNTLLADDTDRLRAGDEAEGAYPILKEDADGNPIAVVNTDGNYKYLGRLVVEFDANGLIIPSSIDPEISGAYATDDDGVAAVEGTPDPEVVEITEQLSTAIAEQEGNIFGNTEVFLNGTRGDVRTQETNLGNLTADANLATAQQTDETVVISIKNGGGIRDDIGDVIVPPGATNPEDFERVPPPANELANKEEGDISQLDVSDALSFNNGLTLLTLTAAELLAVIEHGVAATVEGATPGQFSQVSGVRFSFDATREAGDRVVSLAVVDESGSIIDTVVEGGELQGDASRTFRTVTLSFLAEGGDEYPFPTGETANRVDLVTEDDENPDPDSRTGEVTFAPDGSEQDALAEYLNTNFNETSFTTEDTSPELDTRIQNLAVREDTVLEDSDLLDTEIFRFRRLGGVSSYIFVAEAEAQNIRENFADTFEEEGVAFEVSLEANEELDSLYRFQSNNNPGRYLYVGEEERASINANFSESFTEEGLAFSVYGAGAGEANEFTRFRNLNSPENYLYATGAEAQNIRDNFATIFEEEGAAFEAEII</sequence>
<proteinExistence type="predicted"/>
<dbReference type="Gene3D" id="3.90.780.10">
    <property type="entry name" value="5'-Nucleotidase, C-terminal domain"/>
    <property type="match status" value="1"/>
</dbReference>
<feature type="domain" description="DUF5648" evidence="4">
    <location>
        <begin position="1596"/>
        <end position="1716"/>
    </location>
</feature>
<reference evidence="6 7" key="1">
    <citation type="submission" date="2019-01" db="EMBL/GenBank/DDBJ databases">
        <authorList>
            <person name="Brito A."/>
        </authorList>
    </citation>
    <scope>NUCLEOTIDE SEQUENCE [LARGE SCALE GENOMIC DNA]</scope>
    <source>
        <strain evidence="6">1</strain>
    </source>
</reference>
<dbReference type="Gene3D" id="3.60.21.10">
    <property type="match status" value="1"/>
</dbReference>
<dbReference type="InterPro" id="IPR006179">
    <property type="entry name" value="5_nucleotidase/apyrase"/>
</dbReference>
<dbReference type="PANTHER" id="PTHR46928:SF1">
    <property type="entry name" value="MESENCHYME-SPECIFIC CELL SURFACE GLYCOPROTEIN"/>
    <property type="match status" value="1"/>
</dbReference>
<feature type="domain" description="Phytase-like" evidence="3">
    <location>
        <begin position="287"/>
        <end position="659"/>
    </location>
</feature>
<dbReference type="Pfam" id="PF13449">
    <property type="entry name" value="Phytase-like"/>
    <property type="match status" value="1"/>
</dbReference>